<dbReference type="HOGENOM" id="CLU_1679317_0_0_1"/>
<evidence type="ECO:0000313" key="6">
    <source>
        <dbReference type="Proteomes" id="UP000011082"/>
    </source>
</evidence>
<keyword evidence="3" id="KW-0175">Coiled coil</keyword>
<dbReference type="InterPro" id="IPR035979">
    <property type="entry name" value="RBD_domain_sf"/>
</dbReference>
<dbReference type="RefSeq" id="XP_007605224.1">
    <property type="nucleotide sequence ID" value="XM_007605162.1"/>
</dbReference>
<dbReference type="Proteomes" id="UP000011082">
    <property type="component" value="Unassembled WGS sequence"/>
</dbReference>
<dbReference type="EMBL" id="JH370148">
    <property type="protein sequence ID" value="ELA41180.1"/>
    <property type="molecule type" value="Genomic_DNA"/>
</dbReference>
<keyword evidence="6" id="KW-1185">Reference proteome</keyword>
<proteinExistence type="predicted"/>
<protein>
    <recommendedName>
        <fullName evidence="4">RRM domain-containing protein</fullName>
    </recommendedName>
</protein>
<dbReference type="AlphaFoldDB" id="L2GL18"/>
<dbReference type="PANTHER" id="PTHR45880">
    <property type="entry name" value="RNA-BINDING MOTIF PROTEIN, X-LINKED 2"/>
    <property type="match status" value="1"/>
</dbReference>
<dbReference type="OrthoDB" id="439808at2759"/>
<dbReference type="SMART" id="SM00360">
    <property type="entry name" value="RRM"/>
    <property type="match status" value="2"/>
</dbReference>
<sequence length="157" mass="17881">MRVVVKNLPETTSKSEIEIHFAKQGNVTDVYMLVNSKNQFRRICFIGYSSSEEAVSAVKYFDNTYFKNHKIKVEIAQEESKNVEANETKLRRALYSKTIVVKNIGEDMSEDAIAESLNSYGAVENVQVEKKKNSSTGHAIAIVKFKRGRMLRKLLKI</sequence>
<dbReference type="InterPro" id="IPR051847">
    <property type="entry name" value="RNA_proc/Spliceosome_comp"/>
</dbReference>
<dbReference type="GO" id="GO:0003723">
    <property type="term" value="F:RNA binding"/>
    <property type="evidence" value="ECO:0007669"/>
    <property type="project" value="UniProtKB-UniRule"/>
</dbReference>
<dbReference type="InterPro" id="IPR012677">
    <property type="entry name" value="Nucleotide-bd_a/b_plait_sf"/>
</dbReference>
<accession>L2GL18</accession>
<evidence type="ECO:0000259" key="4">
    <source>
        <dbReference type="PROSITE" id="PS50102"/>
    </source>
</evidence>
<dbReference type="InterPro" id="IPR000504">
    <property type="entry name" value="RRM_dom"/>
</dbReference>
<gene>
    <name evidence="5" type="ORF">VICG_01779</name>
</gene>
<evidence type="ECO:0000256" key="3">
    <source>
        <dbReference type="SAM" id="Coils"/>
    </source>
</evidence>
<feature type="domain" description="RRM" evidence="4">
    <location>
        <begin position="1"/>
        <end position="78"/>
    </location>
</feature>
<feature type="coiled-coil region" evidence="3">
    <location>
        <begin position="66"/>
        <end position="93"/>
    </location>
</feature>
<dbReference type="SUPFAM" id="SSF54928">
    <property type="entry name" value="RNA-binding domain, RBD"/>
    <property type="match status" value="1"/>
</dbReference>
<dbReference type="PROSITE" id="PS50102">
    <property type="entry name" value="RRM"/>
    <property type="match status" value="2"/>
</dbReference>
<dbReference type="GO" id="GO:0005686">
    <property type="term" value="C:U2 snRNP"/>
    <property type="evidence" value="ECO:0007669"/>
    <property type="project" value="TreeGrafter"/>
</dbReference>
<dbReference type="Gene3D" id="3.30.70.330">
    <property type="match status" value="2"/>
</dbReference>
<evidence type="ECO:0000256" key="1">
    <source>
        <dbReference type="ARBA" id="ARBA00022884"/>
    </source>
</evidence>
<dbReference type="GO" id="GO:0000398">
    <property type="term" value="P:mRNA splicing, via spliceosome"/>
    <property type="evidence" value="ECO:0007669"/>
    <property type="project" value="TreeGrafter"/>
</dbReference>
<evidence type="ECO:0000313" key="5">
    <source>
        <dbReference type="EMBL" id="ELA41180.1"/>
    </source>
</evidence>
<dbReference type="Pfam" id="PF00076">
    <property type="entry name" value="RRM_1"/>
    <property type="match status" value="2"/>
</dbReference>
<dbReference type="PANTHER" id="PTHR45880:SF1">
    <property type="entry name" value="RNA-BINDING MOTIF PROTEIN, X-LINKED 2"/>
    <property type="match status" value="1"/>
</dbReference>
<keyword evidence="1 2" id="KW-0694">RNA-binding</keyword>
<organism evidence="5 6">
    <name type="scientific">Vittaforma corneae (strain ATCC 50505)</name>
    <name type="common">Microsporidian parasite</name>
    <name type="synonym">Nosema corneum</name>
    <dbReference type="NCBI Taxonomy" id="993615"/>
    <lineage>
        <taxon>Eukaryota</taxon>
        <taxon>Fungi</taxon>
        <taxon>Fungi incertae sedis</taxon>
        <taxon>Microsporidia</taxon>
        <taxon>Nosematidae</taxon>
        <taxon>Vittaforma</taxon>
    </lineage>
</organism>
<dbReference type="VEuPathDB" id="MicrosporidiaDB:VICG_01779"/>
<dbReference type="GO" id="GO:0071011">
    <property type="term" value="C:precatalytic spliceosome"/>
    <property type="evidence" value="ECO:0007669"/>
    <property type="project" value="TreeGrafter"/>
</dbReference>
<dbReference type="GeneID" id="19882489"/>
<feature type="domain" description="RRM" evidence="4">
    <location>
        <begin position="97"/>
        <end position="157"/>
    </location>
</feature>
<evidence type="ECO:0000256" key="2">
    <source>
        <dbReference type="PROSITE-ProRule" id="PRU00176"/>
    </source>
</evidence>
<reference evidence="6" key="1">
    <citation type="submission" date="2011-05" db="EMBL/GenBank/DDBJ databases">
        <title>The genome sequence of Vittaforma corneae strain ATCC 50505.</title>
        <authorList>
            <consortium name="The Broad Institute Genome Sequencing Platform"/>
            <person name="Cuomo C."/>
            <person name="Didier E."/>
            <person name="Bowers L."/>
            <person name="Young S.K."/>
            <person name="Zeng Q."/>
            <person name="Gargeya S."/>
            <person name="Fitzgerald M."/>
            <person name="Haas B."/>
            <person name="Abouelleil A."/>
            <person name="Alvarado L."/>
            <person name="Arachchi H.M."/>
            <person name="Berlin A."/>
            <person name="Chapman S.B."/>
            <person name="Gearin G."/>
            <person name="Goldberg J."/>
            <person name="Griggs A."/>
            <person name="Gujja S."/>
            <person name="Hansen M."/>
            <person name="Heiman D."/>
            <person name="Howarth C."/>
            <person name="Larimer J."/>
            <person name="Lui A."/>
            <person name="MacDonald P.J.P."/>
            <person name="McCowen C."/>
            <person name="Montmayeur A."/>
            <person name="Murphy C."/>
            <person name="Neiman D."/>
            <person name="Pearson M."/>
            <person name="Priest M."/>
            <person name="Roberts A."/>
            <person name="Saif S."/>
            <person name="Shea T."/>
            <person name="Sisk P."/>
            <person name="Stolte C."/>
            <person name="Sykes S."/>
            <person name="Wortman J."/>
            <person name="Nusbaum C."/>
            <person name="Birren B."/>
        </authorList>
    </citation>
    <scope>NUCLEOTIDE SEQUENCE [LARGE SCALE GENOMIC DNA]</scope>
    <source>
        <strain evidence="6">ATCC 50505</strain>
    </source>
</reference>
<dbReference type="GO" id="GO:0071013">
    <property type="term" value="C:catalytic step 2 spliceosome"/>
    <property type="evidence" value="ECO:0007669"/>
    <property type="project" value="TreeGrafter"/>
</dbReference>
<name>L2GL18_VITCO</name>
<dbReference type="InParanoid" id="L2GL18"/>
<dbReference type="STRING" id="993615.L2GL18"/>